<evidence type="ECO:0008006" key="4">
    <source>
        <dbReference type="Google" id="ProtNLM"/>
    </source>
</evidence>
<gene>
    <name evidence="2" type="ORF">M0R45_016272</name>
</gene>
<comment type="caution">
    <text evidence="2">The sequence shown here is derived from an EMBL/GenBank/DDBJ whole genome shotgun (WGS) entry which is preliminary data.</text>
</comment>
<sequence>MPPLAMLVVLLFRKLISVCVVAFQCDLLGMPPVAQLEKDAKHALAYQLLKIFNFDSEAGCLLEVSGRKFYSSEKLCRSTQRVFGKEQ</sequence>
<dbReference type="EMBL" id="JBEDUW010000003">
    <property type="protein sequence ID" value="KAK9939581.1"/>
    <property type="molecule type" value="Genomic_DNA"/>
</dbReference>
<organism evidence="2 3">
    <name type="scientific">Rubus argutus</name>
    <name type="common">Southern blackberry</name>
    <dbReference type="NCBI Taxonomy" id="59490"/>
    <lineage>
        <taxon>Eukaryota</taxon>
        <taxon>Viridiplantae</taxon>
        <taxon>Streptophyta</taxon>
        <taxon>Embryophyta</taxon>
        <taxon>Tracheophyta</taxon>
        <taxon>Spermatophyta</taxon>
        <taxon>Magnoliopsida</taxon>
        <taxon>eudicotyledons</taxon>
        <taxon>Gunneridae</taxon>
        <taxon>Pentapetalae</taxon>
        <taxon>rosids</taxon>
        <taxon>fabids</taxon>
        <taxon>Rosales</taxon>
        <taxon>Rosaceae</taxon>
        <taxon>Rosoideae</taxon>
        <taxon>Rosoideae incertae sedis</taxon>
        <taxon>Rubus</taxon>
    </lineage>
</organism>
<feature type="chain" id="PRO_5043486523" description="Secreted protein" evidence="1">
    <location>
        <begin position="23"/>
        <end position="87"/>
    </location>
</feature>
<evidence type="ECO:0000313" key="3">
    <source>
        <dbReference type="Proteomes" id="UP001457282"/>
    </source>
</evidence>
<keyword evidence="1" id="KW-0732">Signal</keyword>
<proteinExistence type="predicted"/>
<reference evidence="2 3" key="1">
    <citation type="journal article" date="2023" name="G3 (Bethesda)">
        <title>A chromosome-length genome assembly and annotation of blackberry (Rubus argutus, cv. 'Hillquist').</title>
        <authorList>
            <person name="Bruna T."/>
            <person name="Aryal R."/>
            <person name="Dudchenko O."/>
            <person name="Sargent D.J."/>
            <person name="Mead D."/>
            <person name="Buti M."/>
            <person name="Cavallini A."/>
            <person name="Hytonen T."/>
            <person name="Andres J."/>
            <person name="Pham M."/>
            <person name="Weisz D."/>
            <person name="Mascagni F."/>
            <person name="Usai G."/>
            <person name="Natali L."/>
            <person name="Bassil N."/>
            <person name="Fernandez G.E."/>
            <person name="Lomsadze A."/>
            <person name="Armour M."/>
            <person name="Olukolu B."/>
            <person name="Poorten T."/>
            <person name="Britton C."/>
            <person name="Davik J."/>
            <person name="Ashrafi H."/>
            <person name="Aiden E.L."/>
            <person name="Borodovsky M."/>
            <person name="Worthington M."/>
        </authorList>
    </citation>
    <scope>NUCLEOTIDE SEQUENCE [LARGE SCALE GENOMIC DNA]</scope>
    <source>
        <strain evidence="2">PI 553951</strain>
    </source>
</reference>
<dbReference type="AlphaFoldDB" id="A0AAW1XTG6"/>
<evidence type="ECO:0000256" key="1">
    <source>
        <dbReference type="SAM" id="SignalP"/>
    </source>
</evidence>
<keyword evidence="3" id="KW-1185">Reference proteome</keyword>
<evidence type="ECO:0000313" key="2">
    <source>
        <dbReference type="EMBL" id="KAK9939581.1"/>
    </source>
</evidence>
<dbReference type="Proteomes" id="UP001457282">
    <property type="component" value="Unassembled WGS sequence"/>
</dbReference>
<protein>
    <recommendedName>
        <fullName evidence="4">Secreted protein</fullName>
    </recommendedName>
</protein>
<accession>A0AAW1XTG6</accession>
<name>A0AAW1XTG6_RUBAR</name>
<feature type="signal peptide" evidence="1">
    <location>
        <begin position="1"/>
        <end position="22"/>
    </location>
</feature>